<gene>
    <name evidence="1" type="ORF">MSAN_01232400</name>
</gene>
<sequence>MTIDSPTPIASSARGVALESLHMFSKQMLDYKLMQNCPFSLSKLRFLSTGRWTHVPWSYFVPVVQSIERLDIVVNGLESSLALSSFPNLASLRIPIPFSRASTLQTFFKKLQYLPMNLAERQMDSMLCAMLDIKLSSLPMSPTLVMELEVAQNVYEDIWPFFPSLSSRNAVRISFKKLSSSDGHGFRIAPPN</sequence>
<dbReference type="Proteomes" id="UP000623467">
    <property type="component" value="Unassembled WGS sequence"/>
</dbReference>
<evidence type="ECO:0000313" key="2">
    <source>
        <dbReference type="Proteomes" id="UP000623467"/>
    </source>
</evidence>
<name>A0A8H6YD74_9AGAR</name>
<proteinExistence type="predicted"/>
<reference evidence="1" key="1">
    <citation type="submission" date="2020-05" db="EMBL/GenBank/DDBJ databases">
        <title>Mycena genomes resolve the evolution of fungal bioluminescence.</title>
        <authorList>
            <person name="Tsai I.J."/>
        </authorList>
    </citation>
    <scope>NUCLEOTIDE SEQUENCE</scope>
    <source>
        <strain evidence="1">160909Yilan</strain>
    </source>
</reference>
<dbReference type="EMBL" id="JACAZH010000009">
    <property type="protein sequence ID" value="KAF7358920.1"/>
    <property type="molecule type" value="Genomic_DNA"/>
</dbReference>
<accession>A0A8H6YD74</accession>
<keyword evidence="2" id="KW-1185">Reference proteome</keyword>
<comment type="caution">
    <text evidence="1">The sequence shown here is derived from an EMBL/GenBank/DDBJ whole genome shotgun (WGS) entry which is preliminary data.</text>
</comment>
<protein>
    <submittedName>
        <fullName evidence="1">Uncharacterized protein</fullName>
    </submittedName>
</protein>
<organism evidence="1 2">
    <name type="scientific">Mycena sanguinolenta</name>
    <dbReference type="NCBI Taxonomy" id="230812"/>
    <lineage>
        <taxon>Eukaryota</taxon>
        <taxon>Fungi</taxon>
        <taxon>Dikarya</taxon>
        <taxon>Basidiomycota</taxon>
        <taxon>Agaricomycotina</taxon>
        <taxon>Agaricomycetes</taxon>
        <taxon>Agaricomycetidae</taxon>
        <taxon>Agaricales</taxon>
        <taxon>Marasmiineae</taxon>
        <taxon>Mycenaceae</taxon>
        <taxon>Mycena</taxon>
    </lineage>
</organism>
<evidence type="ECO:0000313" key="1">
    <source>
        <dbReference type="EMBL" id="KAF7358920.1"/>
    </source>
</evidence>
<dbReference type="AlphaFoldDB" id="A0A8H6YD74"/>